<dbReference type="Pfam" id="PF03704">
    <property type="entry name" value="BTAD"/>
    <property type="match status" value="1"/>
</dbReference>
<proteinExistence type="predicted"/>
<evidence type="ECO:0000256" key="1">
    <source>
        <dbReference type="ARBA" id="ARBA00023012"/>
    </source>
</evidence>
<dbReference type="Gene3D" id="1.25.40.10">
    <property type="entry name" value="Tetratricopeptide repeat domain"/>
    <property type="match status" value="1"/>
</dbReference>
<dbReference type="Proteomes" id="UP001214441">
    <property type="component" value="Unassembled WGS sequence"/>
</dbReference>
<sequence length="294" mass="32326">MGDPLQSALLAVLALRANNRVGGEALAAALWDNPPRTALRQIQIKVWKLRELLNQAFPDEAPQSRPQIVNQAGGYLLLLEPSSIDLVFFDTCVKEARRAAARGEFEEAARSYRKALSLWRGPAFEDIRPPEVSAPGIRAGAITLQDHWIIVTEERVGTDLVLGRHHEVLGELRSLVRAHPLRERFRLHLIRALGRVGRRQEAIATYQEGHRILVQEHGLELGPDLTEAYRVVLARGPVNVGGTVHRSPVPGVVVPPRSRLPLIRAGHACAAEREHAARTMTDRAGVQTGVGTGL</sequence>
<evidence type="ECO:0000313" key="5">
    <source>
        <dbReference type="EMBL" id="MDJ1135997.1"/>
    </source>
</evidence>
<dbReference type="PANTHER" id="PTHR35807:SF1">
    <property type="entry name" value="TRANSCRIPTIONAL REGULATOR REDD"/>
    <property type="match status" value="1"/>
</dbReference>
<dbReference type="SUPFAM" id="SSF46894">
    <property type="entry name" value="C-terminal effector domain of the bipartite response regulators"/>
    <property type="match status" value="1"/>
</dbReference>
<dbReference type="InterPro" id="IPR011990">
    <property type="entry name" value="TPR-like_helical_dom_sf"/>
</dbReference>
<dbReference type="InterPro" id="IPR016032">
    <property type="entry name" value="Sig_transdc_resp-reg_C-effctor"/>
</dbReference>
<organism evidence="5 6">
    <name type="scientific">Streptomyces iconiensis</name>
    <dbReference type="NCBI Taxonomy" id="1384038"/>
    <lineage>
        <taxon>Bacteria</taxon>
        <taxon>Bacillati</taxon>
        <taxon>Actinomycetota</taxon>
        <taxon>Actinomycetes</taxon>
        <taxon>Kitasatosporales</taxon>
        <taxon>Streptomycetaceae</taxon>
        <taxon>Streptomyces</taxon>
    </lineage>
</organism>
<keyword evidence="2" id="KW-0805">Transcription regulation</keyword>
<feature type="domain" description="Bacterial transcriptional activator" evidence="4">
    <location>
        <begin position="84"/>
        <end position="233"/>
    </location>
</feature>
<name>A0ABT7A3T9_9ACTN</name>
<dbReference type="SUPFAM" id="SSF48452">
    <property type="entry name" value="TPR-like"/>
    <property type="match status" value="1"/>
</dbReference>
<dbReference type="Gene3D" id="1.10.10.10">
    <property type="entry name" value="Winged helix-like DNA-binding domain superfamily/Winged helix DNA-binding domain"/>
    <property type="match status" value="1"/>
</dbReference>
<gene>
    <name evidence="5" type="ORF">NMN56_029425</name>
</gene>
<protein>
    <submittedName>
        <fullName evidence="5">AfsR/SARP family transcriptional regulator</fullName>
    </submittedName>
</protein>
<keyword evidence="3" id="KW-0804">Transcription</keyword>
<dbReference type="EMBL" id="JANCPR020000035">
    <property type="protein sequence ID" value="MDJ1135997.1"/>
    <property type="molecule type" value="Genomic_DNA"/>
</dbReference>
<keyword evidence="6" id="KW-1185">Reference proteome</keyword>
<dbReference type="InterPro" id="IPR005158">
    <property type="entry name" value="BTAD"/>
</dbReference>
<dbReference type="InterPro" id="IPR036388">
    <property type="entry name" value="WH-like_DNA-bd_sf"/>
</dbReference>
<dbReference type="PANTHER" id="PTHR35807">
    <property type="entry name" value="TRANSCRIPTIONAL REGULATOR REDD-RELATED"/>
    <property type="match status" value="1"/>
</dbReference>
<dbReference type="RefSeq" id="WP_283742519.1">
    <property type="nucleotide sequence ID" value="NZ_JANCPR020000035.1"/>
</dbReference>
<feature type="non-terminal residue" evidence="5">
    <location>
        <position position="294"/>
    </location>
</feature>
<keyword evidence="1" id="KW-0902">Two-component regulatory system</keyword>
<reference evidence="5 6" key="1">
    <citation type="submission" date="2023-05" db="EMBL/GenBank/DDBJ databases">
        <title>Streptantibioticus silvisoli sp. nov., acidotolerant actinomycetes 1 from pine litter.</title>
        <authorList>
            <person name="Swiecimska M."/>
            <person name="Golinska P."/>
            <person name="Sangal V."/>
            <person name="Wachnowicz B."/>
            <person name="Goodfellow M."/>
        </authorList>
    </citation>
    <scope>NUCLEOTIDE SEQUENCE [LARGE SCALE GENOMIC DNA]</scope>
    <source>
        <strain evidence="5 6">DSM 42109</strain>
    </source>
</reference>
<comment type="caution">
    <text evidence="5">The sequence shown here is derived from an EMBL/GenBank/DDBJ whole genome shotgun (WGS) entry which is preliminary data.</text>
</comment>
<dbReference type="InterPro" id="IPR051677">
    <property type="entry name" value="AfsR-DnrI-RedD_regulator"/>
</dbReference>
<dbReference type="CDD" id="cd15831">
    <property type="entry name" value="BTAD"/>
    <property type="match status" value="1"/>
</dbReference>
<dbReference type="SMART" id="SM01043">
    <property type="entry name" value="BTAD"/>
    <property type="match status" value="1"/>
</dbReference>
<evidence type="ECO:0000313" key="6">
    <source>
        <dbReference type="Proteomes" id="UP001214441"/>
    </source>
</evidence>
<evidence type="ECO:0000256" key="2">
    <source>
        <dbReference type="ARBA" id="ARBA00023015"/>
    </source>
</evidence>
<evidence type="ECO:0000256" key="3">
    <source>
        <dbReference type="ARBA" id="ARBA00023163"/>
    </source>
</evidence>
<evidence type="ECO:0000259" key="4">
    <source>
        <dbReference type="SMART" id="SM01043"/>
    </source>
</evidence>
<accession>A0ABT7A3T9</accession>